<dbReference type="InterPro" id="IPR016166">
    <property type="entry name" value="FAD-bd_PCMH"/>
</dbReference>
<evidence type="ECO:0000256" key="3">
    <source>
        <dbReference type="ARBA" id="ARBA00022630"/>
    </source>
</evidence>
<dbReference type="Gene3D" id="3.30.43.10">
    <property type="entry name" value="Uridine Diphospho-n-acetylenolpyruvylglucosamine Reductase, domain 2"/>
    <property type="match status" value="1"/>
</dbReference>
<evidence type="ECO:0000256" key="1">
    <source>
        <dbReference type="ARBA" id="ARBA00001974"/>
    </source>
</evidence>
<dbReference type="InterPro" id="IPR016169">
    <property type="entry name" value="FAD-bd_PCMH_sub2"/>
</dbReference>
<dbReference type="Pfam" id="PF01565">
    <property type="entry name" value="FAD_binding_4"/>
    <property type="match status" value="1"/>
</dbReference>
<dbReference type="InterPro" id="IPR016167">
    <property type="entry name" value="FAD-bd_PCMH_sub1"/>
</dbReference>
<dbReference type="Proteomes" id="UP000559027">
    <property type="component" value="Unassembled WGS sequence"/>
</dbReference>
<comment type="caution">
    <text evidence="7">The sequence shown here is derived from an EMBL/GenBank/DDBJ whole genome shotgun (WGS) entry which is preliminary data.</text>
</comment>
<dbReference type="Pfam" id="PF08031">
    <property type="entry name" value="BBE"/>
    <property type="match status" value="1"/>
</dbReference>
<dbReference type="GO" id="GO:0071949">
    <property type="term" value="F:FAD binding"/>
    <property type="evidence" value="ECO:0007669"/>
    <property type="project" value="InterPro"/>
</dbReference>
<evidence type="ECO:0000256" key="4">
    <source>
        <dbReference type="ARBA" id="ARBA00022827"/>
    </source>
</evidence>
<dbReference type="InterPro" id="IPR006094">
    <property type="entry name" value="Oxid_FAD_bind_N"/>
</dbReference>
<protein>
    <recommendedName>
        <fullName evidence="6">FAD-binding PCMH-type domain-containing protein</fullName>
    </recommendedName>
</protein>
<dbReference type="GO" id="GO:0016491">
    <property type="term" value="F:oxidoreductase activity"/>
    <property type="evidence" value="ECO:0007669"/>
    <property type="project" value="UniProtKB-KW"/>
</dbReference>
<accession>A0A8H5LNN1</accession>
<dbReference type="AlphaFoldDB" id="A0A8H5LNN1"/>
<sequence length="469" mass="52033">MSMTLEEFKQRIQGDVITPDHPEYPRSIHRWAINAERRAAIVVFVKDEVDIATTISYVQEHKIPLAICGGGHSASGASSVAGGLVIDLSRYIDSVRVDPAEKLAYVGGGALWGTVDRTAIKYGLATVCGTVEHTGVGGLTLGGGFGWLCPEHGLVIDNLVQVTVVSADGVTRKASENENPDLFFGVRGGGCNFGVVTEFVLRLHPQRRTVYAGTYRFTADKLKTVVEATKVWFPAASPKEGIIMMPTCLPDGTPVVICYLFFNGSEDEGRAQFKWLYDIGPFEDTTEEIPFENLNTIQNPIAEHRYGVYWKGVTVQGPDYDTAARAHKRIAEVCRDGRFTAVAIYEWWPLQKILTIPAEDTVFHRHPNPNCLVLVRWPGEANSQEIVDEARKYAHEIAGLVVAGLTDMTDPQNRGYNNYDNEGVKDAKEEVHDKAKINFGIHYPTLQKIKKKYDPENIFNRWLPIAPAE</sequence>
<dbReference type="Gene3D" id="3.40.462.20">
    <property type="match status" value="1"/>
</dbReference>
<evidence type="ECO:0000313" key="7">
    <source>
        <dbReference type="EMBL" id="KAF5364310.1"/>
    </source>
</evidence>
<reference evidence="7 8" key="1">
    <citation type="journal article" date="2020" name="ISME J.">
        <title>Uncovering the hidden diversity of litter-decomposition mechanisms in mushroom-forming fungi.</title>
        <authorList>
            <person name="Floudas D."/>
            <person name="Bentzer J."/>
            <person name="Ahren D."/>
            <person name="Johansson T."/>
            <person name="Persson P."/>
            <person name="Tunlid A."/>
        </authorList>
    </citation>
    <scope>NUCLEOTIDE SEQUENCE [LARGE SCALE GENOMIC DNA]</scope>
    <source>
        <strain evidence="7 8">CBS 146.42</strain>
    </source>
</reference>
<dbReference type="InterPro" id="IPR036318">
    <property type="entry name" value="FAD-bd_PCMH-like_sf"/>
</dbReference>
<comment type="cofactor">
    <cofactor evidence="1">
        <name>FAD</name>
        <dbReference type="ChEBI" id="CHEBI:57692"/>
    </cofactor>
</comment>
<dbReference type="PANTHER" id="PTHR42973">
    <property type="entry name" value="BINDING OXIDOREDUCTASE, PUTATIVE (AFU_ORTHOLOGUE AFUA_1G17690)-RELATED"/>
    <property type="match status" value="1"/>
</dbReference>
<evidence type="ECO:0000256" key="2">
    <source>
        <dbReference type="ARBA" id="ARBA00005466"/>
    </source>
</evidence>
<evidence type="ECO:0000259" key="6">
    <source>
        <dbReference type="PROSITE" id="PS51387"/>
    </source>
</evidence>
<dbReference type="PANTHER" id="PTHR42973:SF39">
    <property type="entry name" value="FAD-BINDING PCMH-TYPE DOMAIN-CONTAINING PROTEIN"/>
    <property type="match status" value="1"/>
</dbReference>
<feature type="domain" description="FAD-binding PCMH-type" evidence="6">
    <location>
        <begin position="34"/>
        <end position="206"/>
    </location>
</feature>
<dbReference type="InterPro" id="IPR012951">
    <property type="entry name" value="BBE"/>
</dbReference>
<comment type="similarity">
    <text evidence="2">Belongs to the oxygen-dependent FAD-linked oxidoreductase family.</text>
</comment>
<dbReference type="InterPro" id="IPR050416">
    <property type="entry name" value="FAD-linked_Oxidoreductase"/>
</dbReference>
<name>A0A8H5LNN1_9AGAR</name>
<evidence type="ECO:0000256" key="5">
    <source>
        <dbReference type="ARBA" id="ARBA00023002"/>
    </source>
</evidence>
<gene>
    <name evidence="7" type="ORF">D9756_000779</name>
</gene>
<evidence type="ECO:0000313" key="8">
    <source>
        <dbReference type="Proteomes" id="UP000559027"/>
    </source>
</evidence>
<dbReference type="EMBL" id="JAACJO010000001">
    <property type="protein sequence ID" value="KAF5364310.1"/>
    <property type="molecule type" value="Genomic_DNA"/>
</dbReference>
<dbReference type="SUPFAM" id="SSF56176">
    <property type="entry name" value="FAD-binding/transporter-associated domain-like"/>
    <property type="match status" value="1"/>
</dbReference>
<keyword evidence="8" id="KW-1185">Reference proteome</keyword>
<dbReference type="PROSITE" id="PS51387">
    <property type="entry name" value="FAD_PCMH"/>
    <property type="match status" value="1"/>
</dbReference>
<keyword evidence="3" id="KW-0285">Flavoprotein</keyword>
<keyword evidence="5" id="KW-0560">Oxidoreductase</keyword>
<dbReference type="OrthoDB" id="415825at2759"/>
<proteinExistence type="inferred from homology"/>
<organism evidence="7 8">
    <name type="scientific">Leucocoprinus leucothites</name>
    <dbReference type="NCBI Taxonomy" id="201217"/>
    <lineage>
        <taxon>Eukaryota</taxon>
        <taxon>Fungi</taxon>
        <taxon>Dikarya</taxon>
        <taxon>Basidiomycota</taxon>
        <taxon>Agaricomycotina</taxon>
        <taxon>Agaricomycetes</taxon>
        <taxon>Agaricomycetidae</taxon>
        <taxon>Agaricales</taxon>
        <taxon>Agaricineae</taxon>
        <taxon>Agaricaceae</taxon>
        <taxon>Leucocoprinus</taxon>
    </lineage>
</organism>
<keyword evidence="4" id="KW-0274">FAD</keyword>
<dbReference type="Gene3D" id="3.30.465.10">
    <property type="match status" value="1"/>
</dbReference>